<protein>
    <submittedName>
        <fullName evidence="2">Uncharacterized protein</fullName>
    </submittedName>
</protein>
<keyword evidence="3" id="KW-1185">Reference proteome</keyword>
<sequence length="178" mass="20077">MPWASSRDRCRNRPRAPLFTSITNQYHTTNRPLGVVEANSALYAPGEHADHTVVIKYMPAKALPRQRKTERYSGGGDRRPAEGMFGHGWAPRRRSAVSPSLSPQRICEQRDLLRRSHHTAIAFFLARRHEFLLRLLSVWTPTVARQCTTPTIKLHQTRYSTESASHIAVLDSAASPAV</sequence>
<feature type="compositionally biased region" description="Basic and acidic residues" evidence="1">
    <location>
        <begin position="67"/>
        <end position="81"/>
    </location>
</feature>
<organism evidence="2 3">
    <name type="scientific">Podospora didyma</name>
    <dbReference type="NCBI Taxonomy" id="330526"/>
    <lineage>
        <taxon>Eukaryota</taxon>
        <taxon>Fungi</taxon>
        <taxon>Dikarya</taxon>
        <taxon>Ascomycota</taxon>
        <taxon>Pezizomycotina</taxon>
        <taxon>Sordariomycetes</taxon>
        <taxon>Sordariomycetidae</taxon>
        <taxon>Sordariales</taxon>
        <taxon>Podosporaceae</taxon>
        <taxon>Podospora</taxon>
    </lineage>
</organism>
<accession>A0AAE0U789</accession>
<dbReference type="Proteomes" id="UP001285441">
    <property type="component" value="Unassembled WGS sequence"/>
</dbReference>
<proteinExistence type="predicted"/>
<dbReference type="AlphaFoldDB" id="A0AAE0U789"/>
<feature type="region of interest" description="Disordered" evidence="1">
    <location>
        <begin position="66"/>
        <end position="96"/>
    </location>
</feature>
<evidence type="ECO:0000256" key="1">
    <source>
        <dbReference type="SAM" id="MobiDB-lite"/>
    </source>
</evidence>
<dbReference type="EMBL" id="JAULSW010000001">
    <property type="protein sequence ID" value="KAK3393472.1"/>
    <property type="molecule type" value="Genomic_DNA"/>
</dbReference>
<evidence type="ECO:0000313" key="3">
    <source>
        <dbReference type="Proteomes" id="UP001285441"/>
    </source>
</evidence>
<reference evidence="2" key="2">
    <citation type="submission" date="2023-06" db="EMBL/GenBank/DDBJ databases">
        <authorList>
            <consortium name="Lawrence Berkeley National Laboratory"/>
            <person name="Haridas S."/>
            <person name="Hensen N."/>
            <person name="Bonometti L."/>
            <person name="Westerberg I."/>
            <person name="Brannstrom I.O."/>
            <person name="Guillou S."/>
            <person name="Cros-Aarteil S."/>
            <person name="Calhoun S."/>
            <person name="Kuo A."/>
            <person name="Mondo S."/>
            <person name="Pangilinan J."/>
            <person name="Riley R."/>
            <person name="LaButti K."/>
            <person name="Andreopoulos B."/>
            <person name="Lipzen A."/>
            <person name="Chen C."/>
            <person name="Yanf M."/>
            <person name="Daum C."/>
            <person name="Ng V."/>
            <person name="Clum A."/>
            <person name="Steindorff A."/>
            <person name="Ohm R."/>
            <person name="Martin F."/>
            <person name="Silar P."/>
            <person name="Natvig D."/>
            <person name="Lalanne C."/>
            <person name="Gautier V."/>
            <person name="Ament-velasquez S.L."/>
            <person name="Kruys A."/>
            <person name="Hutchinson M.I."/>
            <person name="Powell A.J."/>
            <person name="Barry K."/>
            <person name="Miller A.N."/>
            <person name="Grigoriev I.V."/>
            <person name="Debuchy R."/>
            <person name="Gladieux P."/>
            <person name="Thoren M.H."/>
            <person name="Johannesson H."/>
        </authorList>
    </citation>
    <scope>NUCLEOTIDE SEQUENCE</scope>
    <source>
        <strain evidence="2">CBS 232.78</strain>
    </source>
</reference>
<reference evidence="2" key="1">
    <citation type="journal article" date="2023" name="Mol. Phylogenet. Evol.">
        <title>Genome-scale phylogeny and comparative genomics of the fungal order Sordariales.</title>
        <authorList>
            <person name="Hensen N."/>
            <person name="Bonometti L."/>
            <person name="Westerberg I."/>
            <person name="Brannstrom I.O."/>
            <person name="Guillou S."/>
            <person name="Cros-Aarteil S."/>
            <person name="Calhoun S."/>
            <person name="Haridas S."/>
            <person name="Kuo A."/>
            <person name="Mondo S."/>
            <person name="Pangilinan J."/>
            <person name="Riley R."/>
            <person name="LaButti K."/>
            <person name="Andreopoulos B."/>
            <person name="Lipzen A."/>
            <person name="Chen C."/>
            <person name="Yan M."/>
            <person name="Daum C."/>
            <person name="Ng V."/>
            <person name="Clum A."/>
            <person name="Steindorff A."/>
            <person name="Ohm R.A."/>
            <person name="Martin F."/>
            <person name="Silar P."/>
            <person name="Natvig D.O."/>
            <person name="Lalanne C."/>
            <person name="Gautier V."/>
            <person name="Ament-Velasquez S.L."/>
            <person name="Kruys A."/>
            <person name="Hutchinson M.I."/>
            <person name="Powell A.J."/>
            <person name="Barry K."/>
            <person name="Miller A.N."/>
            <person name="Grigoriev I.V."/>
            <person name="Debuchy R."/>
            <person name="Gladieux P."/>
            <person name="Hiltunen Thoren M."/>
            <person name="Johannesson H."/>
        </authorList>
    </citation>
    <scope>NUCLEOTIDE SEQUENCE</scope>
    <source>
        <strain evidence="2">CBS 232.78</strain>
    </source>
</reference>
<evidence type="ECO:0000313" key="2">
    <source>
        <dbReference type="EMBL" id="KAK3393472.1"/>
    </source>
</evidence>
<comment type="caution">
    <text evidence="2">The sequence shown here is derived from an EMBL/GenBank/DDBJ whole genome shotgun (WGS) entry which is preliminary data.</text>
</comment>
<gene>
    <name evidence="2" type="ORF">B0H63DRAFT_458298</name>
</gene>
<name>A0AAE0U789_9PEZI</name>